<dbReference type="EMBL" id="JAUCMV010000004">
    <property type="protein sequence ID" value="KAK0406553.1"/>
    <property type="molecule type" value="Genomic_DNA"/>
</dbReference>
<organism evidence="2 3">
    <name type="scientific">Steinernema hermaphroditum</name>
    <dbReference type="NCBI Taxonomy" id="289476"/>
    <lineage>
        <taxon>Eukaryota</taxon>
        <taxon>Metazoa</taxon>
        <taxon>Ecdysozoa</taxon>
        <taxon>Nematoda</taxon>
        <taxon>Chromadorea</taxon>
        <taxon>Rhabditida</taxon>
        <taxon>Tylenchina</taxon>
        <taxon>Panagrolaimomorpha</taxon>
        <taxon>Strongyloidoidea</taxon>
        <taxon>Steinernematidae</taxon>
        <taxon>Steinernema</taxon>
    </lineage>
</organism>
<name>A0AA39HIL3_9BILA</name>
<sequence>MCDSISIASVSYFREPTMITVGNKDVKEQGPHVIENFPPKIKCCEDKVAVKKKCKIGYTCDGEFDPYHADYEVCCGLCHTERTGKVVSIICLIIGLLSAFLMIYIGFYWILAIVASYLVVCISAIYGSFTRREGFIKPFLFHSVLLIVASFIFVILTGITVICSNLPMSLQLQKIFSRNQEDEPFVALIIIILLSIDGGTMTYTTWIMFIHYCYIRDRPRCLEVNHCKERQRYVPEAHSNSVFFMAARLFI</sequence>
<evidence type="ECO:0000313" key="2">
    <source>
        <dbReference type="EMBL" id="KAK0406553.1"/>
    </source>
</evidence>
<keyword evidence="1" id="KW-0472">Membrane</keyword>
<proteinExistence type="predicted"/>
<reference evidence="2" key="1">
    <citation type="submission" date="2023-06" db="EMBL/GenBank/DDBJ databases">
        <title>Genomic analysis of the entomopathogenic nematode Steinernema hermaphroditum.</title>
        <authorList>
            <person name="Schwarz E.M."/>
            <person name="Heppert J.K."/>
            <person name="Baniya A."/>
            <person name="Schwartz H.T."/>
            <person name="Tan C.-H."/>
            <person name="Antoshechkin I."/>
            <person name="Sternberg P.W."/>
            <person name="Goodrich-Blair H."/>
            <person name="Dillman A.R."/>
        </authorList>
    </citation>
    <scope>NUCLEOTIDE SEQUENCE</scope>
    <source>
        <strain evidence="2">PS9179</strain>
        <tissue evidence="2">Whole animal</tissue>
    </source>
</reference>
<gene>
    <name evidence="2" type="ORF">QR680_018642</name>
</gene>
<feature type="transmembrane region" description="Helical" evidence="1">
    <location>
        <begin position="185"/>
        <end position="210"/>
    </location>
</feature>
<comment type="caution">
    <text evidence="2">The sequence shown here is derived from an EMBL/GenBank/DDBJ whole genome shotgun (WGS) entry which is preliminary data.</text>
</comment>
<accession>A0AA39HIL3</accession>
<dbReference type="Proteomes" id="UP001175271">
    <property type="component" value="Unassembled WGS sequence"/>
</dbReference>
<keyword evidence="3" id="KW-1185">Reference proteome</keyword>
<evidence type="ECO:0000313" key="3">
    <source>
        <dbReference type="Proteomes" id="UP001175271"/>
    </source>
</evidence>
<keyword evidence="1" id="KW-1133">Transmembrane helix</keyword>
<dbReference type="AlphaFoldDB" id="A0AA39HIL3"/>
<keyword evidence="1" id="KW-0812">Transmembrane</keyword>
<feature type="transmembrane region" description="Helical" evidence="1">
    <location>
        <begin position="86"/>
        <end position="103"/>
    </location>
</feature>
<protein>
    <submittedName>
        <fullName evidence="2">Uncharacterized protein</fullName>
    </submittedName>
</protein>
<feature type="transmembrane region" description="Helical" evidence="1">
    <location>
        <begin position="139"/>
        <end position="162"/>
    </location>
</feature>
<evidence type="ECO:0000256" key="1">
    <source>
        <dbReference type="SAM" id="Phobius"/>
    </source>
</evidence>
<feature type="transmembrane region" description="Helical" evidence="1">
    <location>
        <begin position="109"/>
        <end position="127"/>
    </location>
</feature>